<dbReference type="GO" id="GO:0051604">
    <property type="term" value="P:protein maturation"/>
    <property type="evidence" value="ECO:0007669"/>
    <property type="project" value="TreeGrafter"/>
</dbReference>
<accession>A0A7W8FHA1</accession>
<dbReference type="Pfam" id="PF00708">
    <property type="entry name" value="Acylphosphatase"/>
    <property type="match status" value="1"/>
</dbReference>
<dbReference type="InterPro" id="IPR017945">
    <property type="entry name" value="DHBP_synth_RibB-like_a/b_dom"/>
</dbReference>
<comment type="similarity">
    <text evidence="1">Belongs to the carbamoyltransferase HypF family.</text>
</comment>
<dbReference type="Pfam" id="PF07503">
    <property type="entry name" value="zf-HYPF"/>
    <property type="match status" value="2"/>
</dbReference>
<keyword evidence="2" id="KW-0378">Hydrolase</keyword>
<evidence type="ECO:0000256" key="2">
    <source>
        <dbReference type="PROSITE-ProRule" id="PRU00520"/>
    </source>
</evidence>
<dbReference type="Proteomes" id="UP000539075">
    <property type="component" value="Unassembled WGS sequence"/>
</dbReference>
<dbReference type="Pfam" id="PF01300">
    <property type="entry name" value="Sua5_yciO_yrdC"/>
    <property type="match status" value="1"/>
</dbReference>
<feature type="domain" description="YrdC-like" evidence="5">
    <location>
        <begin position="235"/>
        <end position="437"/>
    </location>
</feature>
<protein>
    <recommendedName>
        <fullName evidence="2">acylphosphatase</fullName>
        <ecNumber evidence="2">3.6.1.7</ecNumber>
    </recommendedName>
</protein>
<dbReference type="Gene3D" id="1.10.357.160">
    <property type="match status" value="1"/>
</dbReference>
<dbReference type="InterPro" id="IPR011125">
    <property type="entry name" value="Znf_HypF"/>
</dbReference>
<dbReference type="GO" id="GO:0008270">
    <property type="term" value="F:zinc ion binding"/>
    <property type="evidence" value="ECO:0007669"/>
    <property type="project" value="InterPro"/>
</dbReference>
<feature type="active site" evidence="2">
    <location>
        <position position="41"/>
    </location>
</feature>
<name>A0A7W8FHA1_9BACT</name>
<keyword evidence="7" id="KW-1185">Reference proteome</keyword>
<reference evidence="6 7" key="1">
    <citation type="submission" date="2020-08" db="EMBL/GenBank/DDBJ databases">
        <title>Genomic Encyclopedia of Type Strains, Phase IV (KMG-IV): sequencing the most valuable type-strain genomes for metagenomic binning, comparative biology and taxonomic classification.</title>
        <authorList>
            <person name="Goeker M."/>
        </authorList>
    </citation>
    <scope>NUCLEOTIDE SEQUENCE [LARGE SCALE GENOMIC DNA]</scope>
    <source>
        <strain evidence="6 7">DSM 11275</strain>
    </source>
</reference>
<feature type="region of interest" description="Disordered" evidence="3">
    <location>
        <begin position="468"/>
        <end position="544"/>
    </location>
</feature>
<dbReference type="GO" id="GO:0003725">
    <property type="term" value="F:double-stranded RNA binding"/>
    <property type="evidence" value="ECO:0007669"/>
    <property type="project" value="InterPro"/>
</dbReference>
<organism evidence="6 7">
    <name type="scientific">Desulfovibrio intestinalis</name>
    <dbReference type="NCBI Taxonomy" id="58621"/>
    <lineage>
        <taxon>Bacteria</taxon>
        <taxon>Pseudomonadati</taxon>
        <taxon>Thermodesulfobacteriota</taxon>
        <taxon>Desulfovibrionia</taxon>
        <taxon>Desulfovibrionales</taxon>
        <taxon>Desulfovibrionaceae</taxon>
        <taxon>Desulfovibrio</taxon>
    </lineage>
</organism>
<dbReference type="GO" id="GO:0003998">
    <property type="term" value="F:acylphosphatase activity"/>
    <property type="evidence" value="ECO:0007669"/>
    <property type="project" value="UniProtKB-EC"/>
</dbReference>
<gene>
    <name evidence="6" type="ORF">HNQ38_002736</name>
</gene>
<dbReference type="InterPro" id="IPR041440">
    <property type="entry name" value="HypF_C"/>
</dbReference>
<evidence type="ECO:0000313" key="7">
    <source>
        <dbReference type="Proteomes" id="UP000539075"/>
    </source>
</evidence>
<dbReference type="InterPro" id="IPR051060">
    <property type="entry name" value="Carbamoyltrans_HypF-like"/>
</dbReference>
<feature type="domain" description="Acylphosphatase-like" evidence="4">
    <location>
        <begin position="8"/>
        <end position="95"/>
    </location>
</feature>
<feature type="active site" evidence="2">
    <location>
        <position position="23"/>
    </location>
</feature>
<comment type="catalytic activity">
    <reaction evidence="2">
        <text>an acyl phosphate + H2O = a carboxylate + phosphate + H(+)</text>
        <dbReference type="Rhea" id="RHEA:14965"/>
        <dbReference type="ChEBI" id="CHEBI:15377"/>
        <dbReference type="ChEBI" id="CHEBI:15378"/>
        <dbReference type="ChEBI" id="CHEBI:29067"/>
        <dbReference type="ChEBI" id="CHEBI:43474"/>
        <dbReference type="ChEBI" id="CHEBI:59918"/>
        <dbReference type="EC" id="3.6.1.7"/>
    </reaction>
</comment>
<dbReference type="EMBL" id="JACHGO010000009">
    <property type="protein sequence ID" value="MBB5144620.1"/>
    <property type="molecule type" value="Genomic_DNA"/>
</dbReference>
<dbReference type="Gene3D" id="3.90.870.50">
    <property type="match status" value="1"/>
</dbReference>
<sequence>MSEKYSVRRAFVASGQVQGVGFRPFVYRLAHEGGLTGTVGNTSEGVRMEVQGTEDAVSLFGLRLQAELPPLARLTGLKQEDMPCVPDEDAFAIVQSSGHAGHSVLVSPDVGVCADCLADMADPENPRYKYPFTNCTNCGPRYTITRSIPYDRAVTSMSCFPLCPRCAAEYGDPADRRFHAQPVACPVCGPALWFVDKKDVAAGRTCPSAVGSCSGAAVENTQGADAGQSREALASAALACSGQALLDGGILAIKGLGGFQLACDARNAAAVDTLRQRKNRPHKPLALMARDIQAIRSFCDLTPEHEALLACPEKPIVLCPRRQDQGADALPPQVAPDSRHVGFMLPNTPLHSVLFDWLAAQASQSPVLVMTSANAGGEPICLGNREALERLPHLADAWLLHDRDILVRVDDSVITLQPQTGPAAAAASPDATQPGRSEPLFYRRARGYVPRPVFLADNVEAVEAPHTMEMSGTPDTLGTSGAPSTFDAPDTPGMQHTAETPGTPSMPDTPDARGASGMRDTADTAGVAGSASAQKTAKSGKTVPAAPCVLGTGAELKATCCLTRGNEAFVGQHVGDLENPAIFGFYEEVIAHLEKLLEVRPQALVCDLHPDFLSTRYAEARAAREGLPLWRLQHHAAHAASVLAENACLEPALALCLDGTGLGDDGTVWGGELLFMDLGKPEWRRLGRLSPFALPGGDAAVREPWRIAQALIRQGADFGYMDAEAALAFAPWLAEHAQASRAVGEMLARGINCPVTSSCGRLFDAVAAQLGLCAATTYEGQAAIRLEDAASRAGGPLGAVLAGCADLTDMRRTSGMVWPVGMALCDGLLEMDSAGLFAKVAQSVTEGMPVAEAAGRFHLSLAIALAGMAGRAARSLGITTVGLSGGVMQNAIMARLLPRALDFFGLKALVHHELPPGDGGLSLGQAVWGRRMLAATDEAFPA</sequence>
<dbReference type="PANTHER" id="PTHR42959">
    <property type="entry name" value="CARBAMOYLTRANSFERASE"/>
    <property type="match status" value="1"/>
</dbReference>
<dbReference type="GO" id="GO:0016743">
    <property type="term" value="F:carboxyl- or carbamoyltransferase activity"/>
    <property type="evidence" value="ECO:0007669"/>
    <property type="project" value="TreeGrafter"/>
</dbReference>
<dbReference type="RefSeq" id="WP_246388156.1">
    <property type="nucleotide sequence ID" value="NZ_JACHGO010000009.1"/>
</dbReference>
<dbReference type="InterPro" id="IPR006070">
    <property type="entry name" value="Sua5-like_dom"/>
</dbReference>
<dbReference type="PROSITE" id="PS51163">
    <property type="entry name" value="YRDC"/>
    <property type="match status" value="1"/>
</dbReference>
<comment type="caution">
    <text evidence="6">The sequence shown here is derived from an EMBL/GenBank/DDBJ whole genome shotgun (WGS) entry which is preliminary data.</text>
</comment>
<dbReference type="InterPro" id="IPR036046">
    <property type="entry name" value="Acylphosphatase-like_dom_sf"/>
</dbReference>
<evidence type="ECO:0000256" key="3">
    <source>
        <dbReference type="SAM" id="MobiDB-lite"/>
    </source>
</evidence>
<dbReference type="InterPro" id="IPR001792">
    <property type="entry name" value="Acylphosphatase-like_dom"/>
</dbReference>
<dbReference type="Gene3D" id="3.30.110.120">
    <property type="match status" value="1"/>
</dbReference>
<evidence type="ECO:0000259" key="4">
    <source>
        <dbReference type="PROSITE" id="PS51160"/>
    </source>
</evidence>
<evidence type="ECO:0000259" key="5">
    <source>
        <dbReference type="PROSITE" id="PS51163"/>
    </source>
</evidence>
<proteinExistence type="inferred from homology"/>
<evidence type="ECO:0000313" key="6">
    <source>
        <dbReference type="EMBL" id="MBB5144620.1"/>
    </source>
</evidence>
<dbReference type="AlphaFoldDB" id="A0A7W8FHA1"/>
<dbReference type="Gene3D" id="3.30.420.560">
    <property type="match status" value="1"/>
</dbReference>
<dbReference type="Gene3D" id="3.30.420.360">
    <property type="match status" value="1"/>
</dbReference>
<dbReference type="Pfam" id="PF17788">
    <property type="entry name" value="HypF_C"/>
    <property type="match status" value="1"/>
</dbReference>
<evidence type="ECO:0000256" key="1">
    <source>
        <dbReference type="ARBA" id="ARBA00008097"/>
    </source>
</evidence>
<dbReference type="Pfam" id="PF22521">
    <property type="entry name" value="HypF_C_2"/>
    <property type="match status" value="1"/>
</dbReference>
<dbReference type="InterPro" id="IPR055128">
    <property type="entry name" value="HypF_C_2"/>
</dbReference>
<feature type="compositionally biased region" description="Polar residues" evidence="3">
    <location>
        <begin position="473"/>
        <end position="483"/>
    </location>
</feature>
<dbReference type="SUPFAM" id="SSF54975">
    <property type="entry name" value="Acylphosphatase/BLUF domain-like"/>
    <property type="match status" value="1"/>
</dbReference>
<dbReference type="EC" id="3.6.1.7" evidence="2"/>
<dbReference type="SUPFAM" id="SSF55821">
    <property type="entry name" value="YrdC/RibB"/>
    <property type="match status" value="1"/>
</dbReference>
<dbReference type="PANTHER" id="PTHR42959:SF1">
    <property type="entry name" value="CARBAMOYLTRANSFERASE HYPF"/>
    <property type="match status" value="1"/>
</dbReference>
<dbReference type="PROSITE" id="PS51160">
    <property type="entry name" value="ACYLPHOSPHATASE_3"/>
    <property type="match status" value="1"/>
</dbReference>